<dbReference type="EMBL" id="DS028093">
    <property type="protein sequence ID" value="KMP01476.1"/>
    <property type="molecule type" value="Genomic_DNA"/>
</dbReference>
<evidence type="ECO:0000313" key="1">
    <source>
        <dbReference type="EMBL" id="KMP01476.1"/>
    </source>
</evidence>
<evidence type="ECO:0000313" key="2">
    <source>
        <dbReference type="Proteomes" id="UP000054565"/>
    </source>
</evidence>
<dbReference type="AlphaFoldDB" id="A0A0J6XYU7"/>
<organism evidence="1 2">
    <name type="scientific">Coccidioides immitis RMSCC 2394</name>
    <dbReference type="NCBI Taxonomy" id="404692"/>
    <lineage>
        <taxon>Eukaryota</taxon>
        <taxon>Fungi</taxon>
        <taxon>Dikarya</taxon>
        <taxon>Ascomycota</taxon>
        <taxon>Pezizomycotina</taxon>
        <taxon>Eurotiomycetes</taxon>
        <taxon>Eurotiomycetidae</taxon>
        <taxon>Onygenales</taxon>
        <taxon>Onygenaceae</taxon>
        <taxon>Coccidioides</taxon>
    </lineage>
</organism>
<sequence length="165" mass="18068">MAPTEASQALRRVVHVQGDFGGMRQGSVPPVVRSPFHSLCFPAHFPHYLDFFLLCCGAFGDKSGSTLADTRTLGRVRGLPPSKHPRPGEFIHAKRSQTGHDQAACYSLQQLLFDTFSALEYPAGMYVNIGFNVDPSSQRKIAEKSTIRANEACLLPGYAVTSRDL</sequence>
<protein>
    <submittedName>
        <fullName evidence="1">Uncharacterized protein</fullName>
    </submittedName>
</protein>
<accession>A0A0J6XYU7</accession>
<dbReference type="Proteomes" id="UP000054565">
    <property type="component" value="Unassembled WGS sequence"/>
</dbReference>
<gene>
    <name evidence="1" type="ORF">CIRG_01616</name>
</gene>
<name>A0A0J6XYU7_COCIT</name>
<reference evidence="2" key="1">
    <citation type="journal article" date="2010" name="Genome Res.">
        <title>Population genomic sequencing of Coccidioides fungi reveals recent hybridization and transposon control.</title>
        <authorList>
            <person name="Neafsey D.E."/>
            <person name="Barker B.M."/>
            <person name="Sharpton T.J."/>
            <person name="Stajich J.E."/>
            <person name="Park D.J."/>
            <person name="Whiston E."/>
            <person name="Hung C.-Y."/>
            <person name="McMahan C."/>
            <person name="White J."/>
            <person name="Sykes S."/>
            <person name="Heiman D."/>
            <person name="Young S."/>
            <person name="Zeng Q."/>
            <person name="Abouelleil A."/>
            <person name="Aftuck L."/>
            <person name="Bessette D."/>
            <person name="Brown A."/>
            <person name="FitzGerald M."/>
            <person name="Lui A."/>
            <person name="Macdonald J.P."/>
            <person name="Priest M."/>
            <person name="Orbach M.J."/>
            <person name="Galgiani J.N."/>
            <person name="Kirkland T.N."/>
            <person name="Cole G.T."/>
            <person name="Birren B.W."/>
            <person name="Henn M.R."/>
            <person name="Taylor J.W."/>
            <person name="Rounsley S.D."/>
        </authorList>
    </citation>
    <scope>NUCLEOTIDE SEQUENCE [LARGE SCALE GENOMIC DNA]</scope>
    <source>
        <strain evidence="2">RMSCC 2394</strain>
    </source>
</reference>
<proteinExistence type="predicted"/>